<evidence type="ECO:0000313" key="1">
    <source>
        <dbReference type="EMBL" id="QDT96818.1"/>
    </source>
</evidence>
<dbReference type="Proteomes" id="UP000318704">
    <property type="component" value="Chromosome"/>
</dbReference>
<gene>
    <name evidence="1" type="ORF">V144x_22760</name>
</gene>
<evidence type="ECO:0000313" key="2">
    <source>
        <dbReference type="Proteomes" id="UP000318704"/>
    </source>
</evidence>
<dbReference type="KEGG" id="gaw:V144x_22760"/>
<protein>
    <submittedName>
        <fullName evidence="1">Uncharacterized protein</fullName>
    </submittedName>
</protein>
<reference evidence="1 2" key="1">
    <citation type="submission" date="2019-03" db="EMBL/GenBank/DDBJ databases">
        <title>Deep-cultivation of Planctomycetes and their phenomic and genomic characterization uncovers novel biology.</title>
        <authorList>
            <person name="Wiegand S."/>
            <person name="Jogler M."/>
            <person name="Boedeker C."/>
            <person name="Pinto D."/>
            <person name="Vollmers J."/>
            <person name="Rivas-Marin E."/>
            <person name="Kohn T."/>
            <person name="Peeters S.H."/>
            <person name="Heuer A."/>
            <person name="Rast P."/>
            <person name="Oberbeckmann S."/>
            <person name="Bunk B."/>
            <person name="Jeske O."/>
            <person name="Meyerdierks A."/>
            <person name="Storesund J.E."/>
            <person name="Kallscheuer N."/>
            <person name="Luecker S."/>
            <person name="Lage O.M."/>
            <person name="Pohl T."/>
            <person name="Merkel B.J."/>
            <person name="Hornburger P."/>
            <person name="Mueller R.-W."/>
            <person name="Bruemmer F."/>
            <person name="Labrenz M."/>
            <person name="Spormann A.M."/>
            <person name="Op den Camp H."/>
            <person name="Overmann J."/>
            <person name="Amann R."/>
            <person name="Jetten M.S.M."/>
            <person name="Mascher T."/>
            <person name="Medema M.H."/>
            <person name="Devos D.P."/>
            <person name="Kaster A.-K."/>
            <person name="Ovreas L."/>
            <person name="Rohde M."/>
            <person name="Galperin M.Y."/>
            <person name="Jogler C."/>
        </authorList>
    </citation>
    <scope>NUCLEOTIDE SEQUENCE [LARGE SCALE GENOMIC DNA]</scope>
    <source>
        <strain evidence="1 2">V144</strain>
    </source>
</reference>
<dbReference type="EMBL" id="CP037920">
    <property type="protein sequence ID" value="QDT96818.1"/>
    <property type="molecule type" value="Genomic_DNA"/>
</dbReference>
<organism evidence="1 2">
    <name type="scientific">Gimesia aquarii</name>
    <dbReference type="NCBI Taxonomy" id="2527964"/>
    <lineage>
        <taxon>Bacteria</taxon>
        <taxon>Pseudomonadati</taxon>
        <taxon>Planctomycetota</taxon>
        <taxon>Planctomycetia</taxon>
        <taxon>Planctomycetales</taxon>
        <taxon>Planctomycetaceae</taxon>
        <taxon>Gimesia</taxon>
    </lineage>
</organism>
<proteinExistence type="predicted"/>
<dbReference type="AlphaFoldDB" id="A0A517VUZ4"/>
<sequence>MKKNYTENFHNGPGGWHGFHDNFVGPKALEYKDRSITSYGPWWIDYNHAPPHGAGYLSLLCGIMTRGPLNEALKESGGSNRFIEQNCSTDFTNAEFRIRICGELLSRGSQVVVLIQSQQKGICSGWMLTGQPIKVQKTWTEHSLKLIPDASQWTSLGTRPDRADMYGELPLEDVLANVNVNLFLVLFPLDVRPMGDPGGDPDILRPGRDYRVWQAYLPEGYVVVDSVSLALTS</sequence>
<dbReference type="RefSeq" id="WP_144985217.1">
    <property type="nucleotide sequence ID" value="NZ_CP037920.1"/>
</dbReference>
<accession>A0A517VUZ4</accession>
<name>A0A517VUZ4_9PLAN</name>